<dbReference type="CDD" id="cd00761">
    <property type="entry name" value="Glyco_tranf_GTA_type"/>
    <property type="match status" value="1"/>
</dbReference>
<dbReference type="Pfam" id="PF13641">
    <property type="entry name" value="Glyco_tranf_2_3"/>
    <property type="match status" value="1"/>
</dbReference>
<dbReference type="AlphaFoldDB" id="A0AA96WAU7"/>
<dbReference type="Gene3D" id="3.90.550.10">
    <property type="entry name" value="Spore Coat Polysaccharide Biosynthesis Protein SpsA, Chain A"/>
    <property type="match status" value="1"/>
</dbReference>
<proteinExistence type="predicted"/>
<comment type="pathway">
    <text evidence="3">Sphingolipid metabolism.</text>
</comment>
<dbReference type="RefSeq" id="WP_316432987.1">
    <property type="nucleotide sequence ID" value="NZ_CP053586.1"/>
</dbReference>
<dbReference type="GO" id="GO:0006679">
    <property type="term" value="P:glucosylceramide biosynthetic process"/>
    <property type="evidence" value="ECO:0007669"/>
    <property type="project" value="TreeGrafter"/>
</dbReference>
<feature type="transmembrane region" description="Helical" evidence="9">
    <location>
        <begin position="354"/>
        <end position="381"/>
    </location>
</feature>
<dbReference type="PANTHER" id="PTHR12726">
    <property type="entry name" value="CERAMIDE GLUCOSYLTRANSFERASE"/>
    <property type="match status" value="1"/>
</dbReference>
<keyword evidence="5" id="KW-0808">Transferase</keyword>
<keyword evidence="6 9" id="KW-0812">Transmembrane</keyword>
<evidence type="ECO:0000256" key="8">
    <source>
        <dbReference type="ARBA" id="ARBA00023136"/>
    </source>
</evidence>
<evidence type="ECO:0000256" key="4">
    <source>
        <dbReference type="ARBA" id="ARBA00022676"/>
    </source>
</evidence>
<organism evidence="10">
    <name type="scientific">Leptolyngbya sp. NK1-12</name>
    <dbReference type="NCBI Taxonomy" id="2547451"/>
    <lineage>
        <taxon>Bacteria</taxon>
        <taxon>Bacillati</taxon>
        <taxon>Cyanobacteriota</taxon>
        <taxon>Cyanophyceae</taxon>
        <taxon>Leptolyngbyales</taxon>
        <taxon>Leptolyngbyaceae</taxon>
        <taxon>Leptolyngbya group</taxon>
        <taxon>Leptolyngbya</taxon>
    </lineage>
</organism>
<dbReference type="InterPro" id="IPR025993">
    <property type="entry name" value="Ceramide_glucosylTrfase"/>
</dbReference>
<feature type="transmembrane region" description="Helical" evidence="9">
    <location>
        <begin position="314"/>
        <end position="334"/>
    </location>
</feature>
<evidence type="ECO:0000256" key="7">
    <source>
        <dbReference type="ARBA" id="ARBA00022989"/>
    </source>
</evidence>
<evidence type="ECO:0000313" key="10">
    <source>
        <dbReference type="EMBL" id="WNZ21699.1"/>
    </source>
</evidence>
<dbReference type="SUPFAM" id="SSF53448">
    <property type="entry name" value="Nucleotide-diphospho-sugar transferases"/>
    <property type="match status" value="1"/>
</dbReference>
<accession>A0AA96WAU7</accession>
<dbReference type="InterPro" id="IPR029044">
    <property type="entry name" value="Nucleotide-diphossugar_trans"/>
</dbReference>
<evidence type="ECO:0000256" key="2">
    <source>
        <dbReference type="ARBA" id="ARBA00004760"/>
    </source>
</evidence>
<dbReference type="EMBL" id="CP053586">
    <property type="protein sequence ID" value="WNZ21699.1"/>
    <property type="molecule type" value="Genomic_DNA"/>
</dbReference>
<name>A0AA96WAU7_9CYAN</name>
<sequence>MIAISIALFWCLTTLVIIQIPYVIAFIQQLRQTRADSALPRLALPKATIILCLRGADPFLPDCLKRLLSQDYPNYQLHIVVDNPDDPAWSVVNQIVTNQTDLPVKVSSLRVRHATCSLKCSALLQAVAELDSDCEIVALLDADTITHPTWLQELVTPLQDPQIGATTGNRWYMPSSNGWGSLIRYLWNASVIVYMYKYTIPWGGSLAVRAEIVRQPELLQQWQQSLVEDATLYQAIKARGLQIQPVLSVLMVNREDCQLSSFLRWLQRQFVFVRLYHPAWTESVCFNGIILALLLCLYALLPVAIFIQQWQAAAWLSGAVLLNLSISVLLLIGIHREVCLGLDNRGEANSPFSAIALVKLLIGIPLSQLLCNLMLISALLVRRIEWRGITYHIQGPQQIQLEQYNPYQPLNPASSMVSLW</sequence>
<dbReference type="PANTHER" id="PTHR12726:SF0">
    <property type="entry name" value="CERAMIDE GLUCOSYLTRANSFERASE"/>
    <property type="match status" value="1"/>
</dbReference>
<evidence type="ECO:0000256" key="6">
    <source>
        <dbReference type="ARBA" id="ARBA00022692"/>
    </source>
</evidence>
<keyword evidence="8 9" id="KW-0472">Membrane</keyword>
<comment type="subcellular location">
    <subcellularLocation>
        <location evidence="1">Membrane</location>
        <topology evidence="1">Multi-pass membrane protein</topology>
    </subcellularLocation>
</comment>
<evidence type="ECO:0000256" key="3">
    <source>
        <dbReference type="ARBA" id="ARBA00004991"/>
    </source>
</evidence>
<reference evidence="10" key="1">
    <citation type="submission" date="2020-05" db="EMBL/GenBank/DDBJ databases">
        <authorList>
            <person name="Zhu T."/>
            <person name="Keshari N."/>
            <person name="Lu X."/>
        </authorList>
    </citation>
    <scope>NUCLEOTIDE SEQUENCE</scope>
    <source>
        <strain evidence="10">NK1-12</strain>
    </source>
</reference>
<keyword evidence="7 9" id="KW-1133">Transmembrane helix</keyword>
<gene>
    <name evidence="10" type="ORF">HJG54_01675</name>
</gene>
<evidence type="ECO:0000256" key="5">
    <source>
        <dbReference type="ARBA" id="ARBA00022679"/>
    </source>
</evidence>
<evidence type="ECO:0000256" key="9">
    <source>
        <dbReference type="SAM" id="Phobius"/>
    </source>
</evidence>
<keyword evidence="4" id="KW-0328">Glycosyltransferase</keyword>
<dbReference type="GO" id="GO:0008120">
    <property type="term" value="F:ceramide glucosyltransferase activity"/>
    <property type="evidence" value="ECO:0007669"/>
    <property type="project" value="TreeGrafter"/>
</dbReference>
<comment type="pathway">
    <text evidence="2">Lipid metabolism; sphingolipid metabolism.</text>
</comment>
<protein>
    <submittedName>
        <fullName evidence="10">Glycosyltransferase family 2 protein</fullName>
    </submittedName>
</protein>
<dbReference type="GO" id="GO:0016020">
    <property type="term" value="C:membrane"/>
    <property type="evidence" value="ECO:0007669"/>
    <property type="project" value="UniProtKB-SubCell"/>
</dbReference>
<feature type="transmembrane region" description="Helical" evidence="9">
    <location>
        <begin position="286"/>
        <end position="307"/>
    </location>
</feature>
<evidence type="ECO:0000256" key="1">
    <source>
        <dbReference type="ARBA" id="ARBA00004141"/>
    </source>
</evidence>